<accession>A0AAW2CU93</accession>
<evidence type="ECO:0000256" key="1">
    <source>
        <dbReference type="ARBA" id="ARBA00022441"/>
    </source>
</evidence>
<dbReference type="Gene3D" id="2.120.10.80">
    <property type="entry name" value="Kelch-type beta propeller"/>
    <property type="match status" value="1"/>
</dbReference>
<dbReference type="InterPro" id="IPR015915">
    <property type="entry name" value="Kelch-typ_b-propeller"/>
</dbReference>
<keyword evidence="5" id="KW-1185">Reference proteome</keyword>
<feature type="compositionally biased region" description="Basic residues" evidence="3">
    <location>
        <begin position="417"/>
        <end position="427"/>
    </location>
</feature>
<name>A0AAW2CU93_9ROSI</name>
<dbReference type="PANTHER" id="PTHR46344">
    <property type="entry name" value="OS02G0202900 PROTEIN"/>
    <property type="match status" value="1"/>
</dbReference>
<organism evidence="4 5">
    <name type="scientific">Lithocarpus litseifolius</name>
    <dbReference type="NCBI Taxonomy" id="425828"/>
    <lineage>
        <taxon>Eukaryota</taxon>
        <taxon>Viridiplantae</taxon>
        <taxon>Streptophyta</taxon>
        <taxon>Embryophyta</taxon>
        <taxon>Tracheophyta</taxon>
        <taxon>Spermatophyta</taxon>
        <taxon>Magnoliopsida</taxon>
        <taxon>eudicotyledons</taxon>
        <taxon>Gunneridae</taxon>
        <taxon>Pentapetalae</taxon>
        <taxon>rosids</taxon>
        <taxon>fabids</taxon>
        <taxon>Fagales</taxon>
        <taxon>Fagaceae</taxon>
        <taxon>Lithocarpus</taxon>
    </lineage>
</organism>
<sequence>MMESKNLCSRSGCIIDQFQWYAMKVTEPYFRSSSSAKYKYGKNKEVRSIVRKKELLVPISVRKFNYRRRLPVAVLGSHMYCLGPVEHSFSSESNQVWTLDLNSPSSSNCWKPAPHTNFTRSNPHVMVLDNKLYALGSFLPDFEAESSSCGWMEVFHPKLGTWESLPNPPSRCFLQSIMLSAPLHDKKQIVVAERWNGRVTFYIYNVETRRWATLDPPMRDVMSAQFKGRNGYPNEDTITALGPAVVGHTLYWGFLDDQNLCLQAYNLDTDVWFYGRLDLRSSVLWKGECLPSQLSTSLLHLTDHKFCFLFLSVGRGSFLNCLIFEVSPISRKNYHYHDNDEDDDFSRNLYRDRWNNPFSKLGISIVSIHKYPFLGRFVYHTVLLDAGFYTSKKKKPKLSRKPIESPTCRDARLYTPKMKKPKSSHKP</sequence>
<evidence type="ECO:0000256" key="3">
    <source>
        <dbReference type="SAM" id="MobiDB-lite"/>
    </source>
</evidence>
<dbReference type="SUPFAM" id="SSF117281">
    <property type="entry name" value="Kelch motif"/>
    <property type="match status" value="1"/>
</dbReference>
<protein>
    <submittedName>
        <fullName evidence="4">Uncharacterized protein</fullName>
    </submittedName>
</protein>
<dbReference type="EMBL" id="JAZDWU010000006">
    <property type="protein sequence ID" value="KAL0000051.1"/>
    <property type="molecule type" value="Genomic_DNA"/>
</dbReference>
<feature type="compositionally biased region" description="Basic and acidic residues" evidence="3">
    <location>
        <begin position="401"/>
        <end position="412"/>
    </location>
</feature>
<keyword evidence="1" id="KW-0880">Kelch repeat</keyword>
<keyword evidence="2" id="KW-0677">Repeat</keyword>
<comment type="caution">
    <text evidence="4">The sequence shown here is derived from an EMBL/GenBank/DDBJ whole genome shotgun (WGS) entry which is preliminary data.</text>
</comment>
<evidence type="ECO:0000256" key="2">
    <source>
        <dbReference type="ARBA" id="ARBA00022737"/>
    </source>
</evidence>
<dbReference type="AlphaFoldDB" id="A0AAW2CU93"/>
<evidence type="ECO:0000313" key="5">
    <source>
        <dbReference type="Proteomes" id="UP001459277"/>
    </source>
</evidence>
<dbReference type="PANTHER" id="PTHR46344:SF19">
    <property type="entry name" value="F-BOX DOMAIN-CONTAINING PROTEIN"/>
    <property type="match status" value="1"/>
</dbReference>
<evidence type="ECO:0000313" key="4">
    <source>
        <dbReference type="EMBL" id="KAL0000051.1"/>
    </source>
</evidence>
<proteinExistence type="predicted"/>
<feature type="region of interest" description="Disordered" evidence="3">
    <location>
        <begin position="394"/>
        <end position="427"/>
    </location>
</feature>
<dbReference type="Proteomes" id="UP001459277">
    <property type="component" value="Unassembled WGS sequence"/>
</dbReference>
<reference evidence="4 5" key="1">
    <citation type="submission" date="2024-01" db="EMBL/GenBank/DDBJ databases">
        <title>A telomere-to-telomere, gap-free genome of sweet tea (Lithocarpus litseifolius).</title>
        <authorList>
            <person name="Zhou J."/>
        </authorList>
    </citation>
    <scope>NUCLEOTIDE SEQUENCE [LARGE SCALE GENOMIC DNA]</scope>
    <source>
        <strain evidence="4">Zhou-2022a</strain>
        <tissue evidence="4">Leaf</tissue>
    </source>
</reference>
<gene>
    <name evidence="4" type="ORF">SO802_019653</name>
</gene>